<evidence type="ECO:0000256" key="1">
    <source>
        <dbReference type="ARBA" id="ARBA00009775"/>
    </source>
</evidence>
<keyword evidence="5 10" id="KW-0949">S-adenosyl-L-methionine</keyword>
<comment type="catalytic activity">
    <reaction evidence="9 10">
        <text>guanosine(37) in tRNA + S-adenosyl-L-methionine = N(1)-methylguanosine(37) in tRNA + S-adenosyl-L-homocysteine + H(+)</text>
        <dbReference type="Rhea" id="RHEA:36899"/>
        <dbReference type="Rhea" id="RHEA-COMP:10145"/>
        <dbReference type="Rhea" id="RHEA-COMP:10147"/>
        <dbReference type="ChEBI" id="CHEBI:15378"/>
        <dbReference type="ChEBI" id="CHEBI:57856"/>
        <dbReference type="ChEBI" id="CHEBI:59789"/>
        <dbReference type="ChEBI" id="CHEBI:73542"/>
        <dbReference type="ChEBI" id="CHEBI:74269"/>
        <dbReference type="EC" id="2.1.1.228"/>
    </reaction>
</comment>
<dbReference type="PANTHER" id="PTHR23245">
    <property type="entry name" value="TRNA METHYLTRANSFERASE"/>
    <property type="match status" value="1"/>
</dbReference>
<dbReference type="EC" id="2.1.1.228" evidence="10"/>
<comment type="function">
    <text evidence="10">Specifically methylates the N1 position of guanosine-37 in various cytoplasmic and mitochondrial tRNAs. Methylation is not dependent on the nature of the nucleoside 5' of the target nucleoside. This is the first step in the biosynthesis of wybutosine (yW), a modified base adjacent to the anticodon of tRNAs and required for accurate decoding.</text>
</comment>
<keyword evidence="7 10" id="KW-0496">Mitochondrion</keyword>
<dbReference type="Gene3D" id="3.40.50.150">
    <property type="entry name" value="Vaccinia Virus protein VP39"/>
    <property type="match status" value="1"/>
</dbReference>
<name>A0A3D8SDJ3_9HELO</name>
<feature type="binding site" evidence="10">
    <location>
        <position position="358"/>
    </location>
    <ligand>
        <name>S-adenosyl-L-methionine</name>
        <dbReference type="ChEBI" id="CHEBI:59789"/>
    </ligand>
</feature>
<evidence type="ECO:0000256" key="10">
    <source>
        <dbReference type="HAMAP-Rule" id="MF_03152"/>
    </source>
</evidence>
<comment type="caution">
    <text evidence="12">The sequence shown here is derived from an EMBL/GenBank/DDBJ whole genome shotgun (WGS) entry which is preliminary data.</text>
</comment>
<evidence type="ECO:0000256" key="5">
    <source>
        <dbReference type="ARBA" id="ARBA00022691"/>
    </source>
</evidence>
<comment type="caution">
    <text evidence="10">Lacks conserved residue(s) required for the propagation of feature annotation.</text>
</comment>
<keyword evidence="8 10" id="KW-0539">Nucleus</keyword>
<keyword evidence="2 10" id="KW-0963">Cytoplasm</keyword>
<protein>
    <recommendedName>
        <fullName evidence="10">tRNA (guanine(37)-N1)-methyltransferase</fullName>
        <ecNumber evidence="10">2.1.1.228</ecNumber>
    </recommendedName>
    <alternativeName>
        <fullName evidence="10">M1G-methyltransferase</fullName>
    </alternativeName>
    <alternativeName>
        <fullName evidence="10">tRNA [GM37] methyltransferase</fullName>
    </alternativeName>
    <alternativeName>
        <fullName evidence="10">tRNA methyltransferase 5</fullName>
    </alternativeName>
</protein>
<feature type="binding site" evidence="10">
    <location>
        <begin position="268"/>
        <end position="269"/>
    </location>
    <ligand>
        <name>S-adenosyl-L-methionine</name>
        <dbReference type="ChEBI" id="CHEBI:59789"/>
    </ligand>
</feature>
<evidence type="ECO:0000259" key="11">
    <source>
        <dbReference type="PROSITE" id="PS51684"/>
    </source>
</evidence>
<dbReference type="GO" id="GO:0052906">
    <property type="term" value="F:tRNA (guanine(37)-N1)-methyltransferase activity"/>
    <property type="evidence" value="ECO:0007669"/>
    <property type="project" value="UniProtKB-UniRule"/>
</dbReference>
<keyword evidence="13" id="KW-1185">Reference proteome</keyword>
<dbReference type="GO" id="GO:0002939">
    <property type="term" value="P:tRNA N1-guanine methylation"/>
    <property type="evidence" value="ECO:0007669"/>
    <property type="project" value="TreeGrafter"/>
</dbReference>
<dbReference type="InterPro" id="IPR056743">
    <property type="entry name" value="TRM5-TYW2-like_MTfase"/>
</dbReference>
<dbReference type="PROSITE" id="PS51684">
    <property type="entry name" value="SAM_MT_TRM5_TYW2"/>
    <property type="match status" value="1"/>
</dbReference>
<dbReference type="InterPro" id="IPR056744">
    <property type="entry name" value="TRM5/TYW2-like_N"/>
</dbReference>
<comment type="subunit">
    <text evidence="10">Monomer.</text>
</comment>
<evidence type="ECO:0000256" key="2">
    <source>
        <dbReference type="ARBA" id="ARBA00022490"/>
    </source>
</evidence>
<evidence type="ECO:0000256" key="6">
    <source>
        <dbReference type="ARBA" id="ARBA00022694"/>
    </source>
</evidence>
<comment type="similarity">
    <text evidence="1">Belongs to the class I-like SAM-binding methyltransferase superfamily. TRM5/TYW2 family.</text>
</comment>
<dbReference type="AlphaFoldDB" id="A0A3D8SDJ3"/>
<comment type="similarity">
    <text evidence="10">Belongs to the TRM5 / TYW2 family.</text>
</comment>
<evidence type="ECO:0000256" key="4">
    <source>
        <dbReference type="ARBA" id="ARBA00022679"/>
    </source>
</evidence>
<organism evidence="12 13">
    <name type="scientific">Coleophoma cylindrospora</name>
    <dbReference type="NCBI Taxonomy" id="1849047"/>
    <lineage>
        <taxon>Eukaryota</taxon>
        <taxon>Fungi</taxon>
        <taxon>Dikarya</taxon>
        <taxon>Ascomycota</taxon>
        <taxon>Pezizomycotina</taxon>
        <taxon>Leotiomycetes</taxon>
        <taxon>Helotiales</taxon>
        <taxon>Dermateaceae</taxon>
        <taxon>Coleophoma</taxon>
    </lineage>
</organism>
<gene>
    <name evidence="10" type="primary">TRM5</name>
    <name evidence="12" type="ORF">BP6252_02007</name>
</gene>
<dbReference type="Gene3D" id="3.30.300.110">
    <property type="entry name" value="Met-10+ protein-like domains"/>
    <property type="match status" value="1"/>
</dbReference>
<dbReference type="InterPro" id="IPR030382">
    <property type="entry name" value="MeTrfase_TRM5/TYW2"/>
</dbReference>
<feature type="binding site" evidence="10">
    <location>
        <position position="230"/>
    </location>
    <ligand>
        <name>S-adenosyl-L-methionine</name>
        <dbReference type="ChEBI" id="CHEBI:59789"/>
    </ligand>
</feature>
<sequence length="463" mass="52383">MSLFRPPIVRSASGLLDRSLFSKTIPLAAARIANVKNVSKIRAKLEGSREVLKLERTINVRPDPDSALASKGGRCLLLKPEVKVGDSTTWSDTLKEAVKLNEVGVIPYNLELDYKYWTYQDIMESVLPEEDQGEIPTGFAIVGHVAHLNLRDAYLPYKHLIAEVIADKNNGIRTIINKVNDVGAESEFRTFAYEVLYGPDDMNVEIKEQECLFRFDYSKVYWNSRLNTEHERLVEAFEPGVAVCDLMAGVGPFAVPAGKKKVFVWANDLNPDSIASMRDAVVRNKVQAYVRPHCENAHKFIYSAVDDLLNLTATSQNTVTIPGTASSRNLPKEERERQILERSKTITIPQTFSHFVMNLPATAIEFLGSFNGLYRNHAELFTPHTNVKLPMIHVHCFSTKSEDNVREGIDICNRISKYLDYTVTPQDEELVIYEVRDVAPNKRMFCASFRLPAEVAFRERRNV</sequence>
<proteinExistence type="inferred from homology"/>
<dbReference type="Pfam" id="PF02475">
    <property type="entry name" value="TRM5-TYW2_MTfase"/>
    <property type="match status" value="1"/>
</dbReference>
<dbReference type="Proteomes" id="UP000256645">
    <property type="component" value="Unassembled WGS sequence"/>
</dbReference>
<keyword evidence="4 10" id="KW-0808">Transferase</keyword>
<dbReference type="GO" id="GO:0005634">
    <property type="term" value="C:nucleus"/>
    <property type="evidence" value="ECO:0007669"/>
    <property type="project" value="UniProtKB-SubCell"/>
</dbReference>
<dbReference type="OrthoDB" id="408788at2759"/>
<dbReference type="STRING" id="1849047.A0A3D8SDJ3"/>
<reference evidence="12 13" key="1">
    <citation type="journal article" date="2018" name="IMA Fungus">
        <title>IMA Genome-F 9: Draft genome sequence of Annulohypoxylon stygium, Aspergillus mulundensis, Berkeleyomyces basicola (syn. Thielaviopsis basicola), Ceratocystis smalleyi, two Cercospora beticola strains, Coleophoma cylindrospora, Fusarium fracticaudum, Phialophora cf. hyalina, and Morchella septimelata.</title>
        <authorList>
            <person name="Wingfield B.D."/>
            <person name="Bills G.F."/>
            <person name="Dong Y."/>
            <person name="Huang W."/>
            <person name="Nel W.J."/>
            <person name="Swalarsk-Parry B.S."/>
            <person name="Vaghefi N."/>
            <person name="Wilken P.M."/>
            <person name="An Z."/>
            <person name="de Beer Z.W."/>
            <person name="De Vos L."/>
            <person name="Chen L."/>
            <person name="Duong T.A."/>
            <person name="Gao Y."/>
            <person name="Hammerbacher A."/>
            <person name="Kikkert J.R."/>
            <person name="Li Y."/>
            <person name="Li H."/>
            <person name="Li K."/>
            <person name="Li Q."/>
            <person name="Liu X."/>
            <person name="Ma X."/>
            <person name="Naidoo K."/>
            <person name="Pethybridge S.J."/>
            <person name="Sun J."/>
            <person name="Steenkamp E.T."/>
            <person name="van der Nest M.A."/>
            <person name="van Wyk S."/>
            <person name="Wingfield M.J."/>
            <person name="Xiong C."/>
            <person name="Yue Q."/>
            <person name="Zhang X."/>
        </authorList>
    </citation>
    <scope>NUCLEOTIDE SEQUENCE [LARGE SCALE GENOMIC DNA]</scope>
    <source>
        <strain evidence="12 13">BP6252</strain>
    </source>
</reference>
<evidence type="ECO:0000256" key="7">
    <source>
        <dbReference type="ARBA" id="ARBA00023128"/>
    </source>
</evidence>
<evidence type="ECO:0000256" key="3">
    <source>
        <dbReference type="ARBA" id="ARBA00022603"/>
    </source>
</evidence>
<dbReference type="SUPFAM" id="SSF53335">
    <property type="entry name" value="S-adenosyl-L-methionine-dependent methyltransferases"/>
    <property type="match status" value="1"/>
</dbReference>
<dbReference type="EMBL" id="PDLM01000002">
    <property type="protein sequence ID" value="RDW84417.1"/>
    <property type="molecule type" value="Genomic_DNA"/>
</dbReference>
<evidence type="ECO:0000313" key="13">
    <source>
        <dbReference type="Proteomes" id="UP000256645"/>
    </source>
</evidence>
<keyword evidence="6 10" id="KW-0819">tRNA processing</keyword>
<dbReference type="PANTHER" id="PTHR23245:SF36">
    <property type="entry name" value="TRNA (GUANINE(37)-N1)-METHYLTRANSFERASE"/>
    <property type="match status" value="1"/>
</dbReference>
<keyword evidence="3 10" id="KW-0489">Methyltransferase</keyword>
<dbReference type="FunFam" id="3.30.300.110:FF:000001">
    <property type="entry name" value="tRNA (guanine(37)-N1)-methyltransferase"/>
    <property type="match status" value="1"/>
</dbReference>
<evidence type="ECO:0000313" key="12">
    <source>
        <dbReference type="EMBL" id="RDW84417.1"/>
    </source>
</evidence>
<dbReference type="InterPro" id="IPR025792">
    <property type="entry name" value="tRNA_Gua_MeTrfase_euk"/>
</dbReference>
<dbReference type="InterPro" id="IPR029063">
    <property type="entry name" value="SAM-dependent_MTases_sf"/>
</dbReference>
<evidence type="ECO:0000256" key="9">
    <source>
        <dbReference type="ARBA" id="ARBA00047783"/>
    </source>
</evidence>
<feature type="domain" description="SAM-dependent methyltransferase TRM5/TYW2-type" evidence="11">
    <location>
        <begin position="139"/>
        <end position="453"/>
    </location>
</feature>
<dbReference type="HAMAP" id="MF_03152">
    <property type="entry name" value="TRM5"/>
    <property type="match status" value="1"/>
</dbReference>
<accession>A0A3D8SDJ3</accession>
<dbReference type="GO" id="GO:0005759">
    <property type="term" value="C:mitochondrial matrix"/>
    <property type="evidence" value="ECO:0007669"/>
    <property type="project" value="UniProtKB-SubCell"/>
</dbReference>
<evidence type="ECO:0000256" key="8">
    <source>
        <dbReference type="ARBA" id="ARBA00023242"/>
    </source>
</evidence>
<dbReference type="GO" id="GO:0070901">
    <property type="term" value="P:mitochondrial tRNA methylation"/>
    <property type="evidence" value="ECO:0007669"/>
    <property type="project" value="UniProtKB-ARBA"/>
</dbReference>
<comment type="subcellular location">
    <subcellularLocation>
        <location evidence="10">Mitochondrion matrix</location>
    </subcellularLocation>
    <subcellularLocation>
        <location evidence="10">Nucleus</location>
    </subcellularLocation>
    <subcellularLocation>
        <location evidence="10">Cytoplasm</location>
    </subcellularLocation>
    <text evidence="10">Predominantly in the mitochondria and in the nucleus.</text>
</comment>
<dbReference type="Pfam" id="PF25133">
    <property type="entry name" value="TYW2_N_2"/>
    <property type="match status" value="1"/>
</dbReference>